<keyword evidence="4" id="KW-0863">Zinc-finger</keyword>
<organism evidence="10 11">
    <name type="scientific">Methanohalarchaeum thermophilum</name>
    <dbReference type="NCBI Taxonomy" id="1903181"/>
    <lineage>
        <taxon>Archaea</taxon>
        <taxon>Methanobacteriati</taxon>
        <taxon>Methanobacteriota</taxon>
        <taxon>Methanonatronarchaeia</taxon>
        <taxon>Methanonatronarchaeales</taxon>
        <taxon>Methanonatronarchaeaceae</taxon>
        <taxon>Candidatus Methanohalarchaeum</taxon>
    </lineage>
</organism>
<comment type="subcellular location">
    <subcellularLocation>
        <location evidence="1">Membrane</location>
        <topology evidence="1">Multi-pass membrane protein</topology>
    </subcellularLocation>
</comment>
<gene>
    <name evidence="10" type="ORF">BTN85_0330</name>
</gene>
<dbReference type="EMBL" id="MSDW01000001">
    <property type="protein sequence ID" value="OKY77854.1"/>
    <property type="molecule type" value="Genomic_DNA"/>
</dbReference>
<protein>
    <submittedName>
        <fullName evidence="10">Membrane associated serine protease GlpG</fullName>
    </submittedName>
</protein>
<proteinExistence type="predicted"/>
<evidence type="ECO:0000256" key="4">
    <source>
        <dbReference type="ARBA" id="ARBA00022771"/>
    </source>
</evidence>
<dbReference type="InterPro" id="IPR035896">
    <property type="entry name" value="AN1-like_Znf"/>
</dbReference>
<dbReference type="InterPro" id="IPR022764">
    <property type="entry name" value="Peptidase_S54_rhomboid_dom"/>
</dbReference>
<dbReference type="Gene3D" id="4.10.1110.10">
    <property type="entry name" value="AN1-like Zinc finger"/>
    <property type="match status" value="1"/>
</dbReference>
<dbReference type="SUPFAM" id="SSF118310">
    <property type="entry name" value="AN1-like Zinc finger"/>
    <property type="match status" value="1"/>
</dbReference>
<dbReference type="Pfam" id="PF01428">
    <property type="entry name" value="zf-AN1"/>
    <property type="match status" value="1"/>
</dbReference>
<keyword evidence="11" id="KW-1185">Reference proteome</keyword>
<dbReference type="PROSITE" id="PS51039">
    <property type="entry name" value="ZF_AN1"/>
    <property type="match status" value="1"/>
</dbReference>
<keyword evidence="7 8" id="KW-0472">Membrane</keyword>
<dbReference type="SMART" id="SM00154">
    <property type="entry name" value="ZnF_AN1"/>
    <property type="match status" value="1"/>
</dbReference>
<evidence type="ECO:0000256" key="7">
    <source>
        <dbReference type="ARBA" id="ARBA00023136"/>
    </source>
</evidence>
<dbReference type="GO" id="GO:0008270">
    <property type="term" value="F:zinc ion binding"/>
    <property type="evidence" value="ECO:0007669"/>
    <property type="project" value="UniProtKB-KW"/>
</dbReference>
<feature type="transmembrane region" description="Helical" evidence="8">
    <location>
        <begin position="107"/>
        <end position="133"/>
    </location>
</feature>
<sequence length="254" mass="28278">MPYTCRFCGEKFCAEHRLPENHDCKGLEEYKKKLNEEGQVFRKEKKAGTNKKPSKMGFFSYLKGNISLILLAGIVVTFLVQTVISSFNPTLSAKIFYLGPDFINRPWAILTSIFAHNGSFHLMVNSIVLFFFGPELERRIGSKKLLVLFFLAGALGGLAQALILQNFVLGASAAILGLLGTLTILAPNMRIFLLFLPMRLWMATLFVVLLNVVSLGRGPEASLAHLVGLGIGLLYGQMYKGETKETPQSRFLRR</sequence>
<dbReference type="STRING" id="1903181.BTN85_0330"/>
<comment type="caution">
    <text evidence="10">The sequence shown here is derived from an EMBL/GenBank/DDBJ whole genome shotgun (WGS) entry which is preliminary data.</text>
</comment>
<dbReference type="SUPFAM" id="SSF144091">
    <property type="entry name" value="Rhomboid-like"/>
    <property type="match status" value="1"/>
</dbReference>
<dbReference type="InParanoid" id="A0A1Q6DU11"/>
<feature type="transmembrane region" description="Helical" evidence="8">
    <location>
        <begin position="169"/>
        <end position="186"/>
    </location>
</feature>
<keyword evidence="2 8" id="KW-0812">Transmembrane</keyword>
<feature type="transmembrane region" description="Helical" evidence="8">
    <location>
        <begin position="145"/>
        <end position="163"/>
    </location>
</feature>
<keyword evidence="6 8" id="KW-1133">Transmembrane helix</keyword>
<evidence type="ECO:0000259" key="9">
    <source>
        <dbReference type="PROSITE" id="PS51039"/>
    </source>
</evidence>
<evidence type="ECO:0000313" key="10">
    <source>
        <dbReference type="EMBL" id="OKY77854.1"/>
    </source>
</evidence>
<evidence type="ECO:0000256" key="2">
    <source>
        <dbReference type="ARBA" id="ARBA00022692"/>
    </source>
</evidence>
<keyword evidence="3" id="KW-0479">Metal-binding</keyword>
<evidence type="ECO:0000256" key="1">
    <source>
        <dbReference type="ARBA" id="ARBA00004141"/>
    </source>
</evidence>
<keyword evidence="10" id="KW-0645">Protease</keyword>
<accession>A0A1Q6DU11</accession>
<feature type="domain" description="AN1-type" evidence="9">
    <location>
        <begin position="1"/>
        <end position="32"/>
    </location>
</feature>
<dbReference type="PANTHER" id="PTHR43731:SF26">
    <property type="entry name" value="RHOMBOID-LIKE PROTEIN 10, CHLOROPLASTIC"/>
    <property type="match status" value="1"/>
</dbReference>
<keyword evidence="5" id="KW-0862">Zinc</keyword>
<feature type="transmembrane region" description="Helical" evidence="8">
    <location>
        <begin position="66"/>
        <end position="87"/>
    </location>
</feature>
<dbReference type="Gene3D" id="1.20.1540.10">
    <property type="entry name" value="Rhomboid-like"/>
    <property type="match status" value="1"/>
</dbReference>
<dbReference type="AlphaFoldDB" id="A0A1Q6DU11"/>
<evidence type="ECO:0000313" key="11">
    <source>
        <dbReference type="Proteomes" id="UP000185744"/>
    </source>
</evidence>
<dbReference type="InterPro" id="IPR035952">
    <property type="entry name" value="Rhomboid-like_sf"/>
</dbReference>
<dbReference type="PANTHER" id="PTHR43731">
    <property type="entry name" value="RHOMBOID PROTEASE"/>
    <property type="match status" value="1"/>
</dbReference>
<keyword evidence="10" id="KW-0378">Hydrolase</keyword>
<evidence type="ECO:0000256" key="5">
    <source>
        <dbReference type="ARBA" id="ARBA00022833"/>
    </source>
</evidence>
<dbReference type="InterPro" id="IPR000058">
    <property type="entry name" value="Znf_AN1"/>
</dbReference>
<name>A0A1Q6DU11_METT1</name>
<evidence type="ECO:0000256" key="6">
    <source>
        <dbReference type="ARBA" id="ARBA00022989"/>
    </source>
</evidence>
<dbReference type="Proteomes" id="UP000185744">
    <property type="component" value="Unassembled WGS sequence"/>
</dbReference>
<reference evidence="10" key="1">
    <citation type="submission" date="2016-12" db="EMBL/GenBank/DDBJ databases">
        <title>Discovery of methanogenic haloarchaea.</title>
        <authorList>
            <person name="Sorokin D.Y."/>
            <person name="Makarova K.S."/>
            <person name="Abbas B."/>
            <person name="Ferrer M."/>
            <person name="Golyshin P.N."/>
        </authorList>
    </citation>
    <scope>NUCLEOTIDE SEQUENCE [LARGE SCALE GENOMIC DNA]</scope>
    <source>
        <strain evidence="10">HMET1</strain>
    </source>
</reference>
<dbReference type="GO" id="GO:0016020">
    <property type="term" value="C:membrane"/>
    <property type="evidence" value="ECO:0007669"/>
    <property type="project" value="UniProtKB-SubCell"/>
</dbReference>
<dbReference type="Pfam" id="PF01694">
    <property type="entry name" value="Rhomboid"/>
    <property type="match status" value="1"/>
</dbReference>
<evidence type="ECO:0000256" key="3">
    <source>
        <dbReference type="ARBA" id="ARBA00022723"/>
    </source>
</evidence>
<dbReference type="InterPro" id="IPR050925">
    <property type="entry name" value="Rhomboid_protease_S54"/>
</dbReference>
<dbReference type="GO" id="GO:0006508">
    <property type="term" value="P:proteolysis"/>
    <property type="evidence" value="ECO:0007669"/>
    <property type="project" value="UniProtKB-KW"/>
</dbReference>
<dbReference type="GO" id="GO:0004252">
    <property type="term" value="F:serine-type endopeptidase activity"/>
    <property type="evidence" value="ECO:0007669"/>
    <property type="project" value="InterPro"/>
</dbReference>
<evidence type="ECO:0000256" key="8">
    <source>
        <dbReference type="SAM" id="Phobius"/>
    </source>
</evidence>